<keyword evidence="2 3" id="KW-0808">Transferase</keyword>
<dbReference type="EC" id="2.4.1.-" evidence="3"/>
<name>A0A814YYR1_ADIRI</name>
<dbReference type="PANTHER" id="PTHR11927:SF9">
    <property type="entry name" value="L-FUCOSYLTRANSFERASE"/>
    <property type="match status" value="1"/>
</dbReference>
<comment type="pathway">
    <text evidence="3">Protein modification; protein glycosylation.</text>
</comment>
<organism evidence="4 5">
    <name type="scientific">Adineta ricciae</name>
    <name type="common">Rotifer</name>
    <dbReference type="NCBI Taxonomy" id="249248"/>
    <lineage>
        <taxon>Eukaryota</taxon>
        <taxon>Metazoa</taxon>
        <taxon>Spiralia</taxon>
        <taxon>Gnathifera</taxon>
        <taxon>Rotifera</taxon>
        <taxon>Eurotatoria</taxon>
        <taxon>Bdelloidea</taxon>
        <taxon>Adinetida</taxon>
        <taxon>Adinetidae</taxon>
        <taxon>Adineta</taxon>
    </lineage>
</organism>
<dbReference type="PANTHER" id="PTHR11927">
    <property type="entry name" value="GALACTOSIDE 2-L-FUCOSYLTRANSFERASE"/>
    <property type="match status" value="1"/>
</dbReference>
<keyword evidence="3" id="KW-0812">Transmembrane</keyword>
<evidence type="ECO:0000256" key="3">
    <source>
        <dbReference type="RuleBase" id="RU363129"/>
    </source>
</evidence>
<dbReference type="GO" id="GO:0008107">
    <property type="term" value="F:galactoside 2-alpha-L-fucosyltransferase activity"/>
    <property type="evidence" value="ECO:0007669"/>
    <property type="project" value="InterPro"/>
</dbReference>
<keyword evidence="3" id="KW-0333">Golgi apparatus</keyword>
<comment type="caution">
    <text evidence="4">The sequence shown here is derived from an EMBL/GenBank/DDBJ whole genome shotgun (WGS) entry which is preliminary data.</text>
</comment>
<gene>
    <name evidence="4" type="ORF">EDS130_LOCUS27223</name>
</gene>
<accession>A0A814YYR1</accession>
<protein>
    <recommendedName>
        <fullName evidence="3">L-Fucosyltransferase</fullName>
        <ecNumber evidence="3">2.4.1.-</ecNumber>
    </recommendedName>
</protein>
<dbReference type="GO" id="GO:0032580">
    <property type="term" value="C:Golgi cisterna membrane"/>
    <property type="evidence" value="ECO:0007669"/>
    <property type="project" value="UniProtKB-SubCell"/>
</dbReference>
<dbReference type="OrthoDB" id="3226at2759"/>
<reference evidence="4" key="1">
    <citation type="submission" date="2021-02" db="EMBL/GenBank/DDBJ databases">
        <authorList>
            <person name="Nowell W R."/>
        </authorList>
    </citation>
    <scope>NUCLEOTIDE SEQUENCE</scope>
</reference>
<dbReference type="EMBL" id="CAJNOJ010000170">
    <property type="protein sequence ID" value="CAF1236567.1"/>
    <property type="molecule type" value="Genomic_DNA"/>
</dbReference>
<keyword evidence="3" id="KW-0325">Glycoprotein</keyword>
<evidence type="ECO:0000256" key="1">
    <source>
        <dbReference type="ARBA" id="ARBA00022676"/>
    </source>
</evidence>
<keyword evidence="3" id="KW-0735">Signal-anchor</keyword>
<dbReference type="GO" id="GO:0005975">
    <property type="term" value="P:carbohydrate metabolic process"/>
    <property type="evidence" value="ECO:0007669"/>
    <property type="project" value="InterPro"/>
</dbReference>
<keyword evidence="1 3" id="KW-0328">Glycosyltransferase</keyword>
<dbReference type="UniPathway" id="UPA00378"/>
<evidence type="ECO:0000256" key="2">
    <source>
        <dbReference type="ARBA" id="ARBA00022679"/>
    </source>
</evidence>
<dbReference type="Pfam" id="PF01531">
    <property type="entry name" value="Glyco_transf_11"/>
    <property type="match status" value="1"/>
</dbReference>
<proteinExistence type="inferred from homology"/>
<dbReference type="InterPro" id="IPR002516">
    <property type="entry name" value="Glyco_trans_11"/>
</dbReference>
<evidence type="ECO:0000313" key="4">
    <source>
        <dbReference type="EMBL" id="CAF1236567.1"/>
    </source>
</evidence>
<comment type="similarity">
    <text evidence="3">Belongs to the glycosyltransferase 11 family.</text>
</comment>
<dbReference type="Proteomes" id="UP000663852">
    <property type="component" value="Unassembled WGS sequence"/>
</dbReference>
<dbReference type="CDD" id="cd11301">
    <property type="entry name" value="Fut1_Fut2_like"/>
    <property type="match status" value="1"/>
</dbReference>
<dbReference type="AlphaFoldDB" id="A0A814YYR1"/>
<comment type="subcellular location">
    <subcellularLocation>
        <location evidence="3">Golgi apparatus</location>
        <location evidence="3">Golgi stack membrane</location>
        <topology evidence="3">Single-pass type II membrane protein</topology>
    </subcellularLocation>
</comment>
<sequence>MLVTEYRTFISLSFFSPFSPVILLLLHKLDALDFNIILRDSTYYSDKIYNHKIHYNLYIQSSILSSFLPVINREVIETEYQPKVISKAQKPSCLIVIRTADGAMGNRMFLFASAYGLARLHQCELYVAPWILTDLRSIFLVNLNQTPVHLITRDSVVKEPGLFGRYSSCTLFDDLLRVPLKENLTRYEMIGFYQAYGYFLKYRHEISYLFQFNQGAIRPNVPLVEQLLKAVWNIPMDLGNYTKDNVTHQYLKSLLTRPSAPLAPVTWIGMHVRRGDFLTFFKIDTSVDYLTFSMNYYRRKYINCRFLIASDDKDYVKTNLGHISDVFVTPKSFFSGDDLAALALCEHTIVTGGTYGWWAAWLAGGNVIHDLNYPVPSQNCIREHYFPPWFVFPHAKSNSTKSRR</sequence>
<evidence type="ECO:0000313" key="5">
    <source>
        <dbReference type="Proteomes" id="UP000663852"/>
    </source>
</evidence>